<reference evidence="1" key="1">
    <citation type="journal article" date="2014" name="Front. Microbiol.">
        <title>High frequency of phylogenetically diverse reductive dehalogenase-homologous genes in deep subseafloor sedimentary metagenomes.</title>
        <authorList>
            <person name="Kawai M."/>
            <person name="Futagami T."/>
            <person name="Toyoda A."/>
            <person name="Takaki Y."/>
            <person name="Nishi S."/>
            <person name="Hori S."/>
            <person name="Arai W."/>
            <person name="Tsubouchi T."/>
            <person name="Morono Y."/>
            <person name="Uchiyama I."/>
            <person name="Ito T."/>
            <person name="Fujiyama A."/>
            <person name="Inagaki F."/>
            <person name="Takami H."/>
        </authorList>
    </citation>
    <scope>NUCLEOTIDE SEQUENCE</scope>
    <source>
        <strain evidence="1">Expedition CK06-06</strain>
    </source>
</reference>
<sequence>MKTRDRNLYIVELPNGNWATITRIRKEAEKDRDKWRRVHACPAVIIEMQVPPVSHETKDKS</sequence>
<accession>X0UA54</accession>
<proteinExistence type="predicted"/>
<evidence type="ECO:0000313" key="1">
    <source>
        <dbReference type="EMBL" id="GAF85370.1"/>
    </source>
</evidence>
<dbReference type="AlphaFoldDB" id="X0UA54"/>
<name>X0UA54_9ZZZZ</name>
<gene>
    <name evidence="1" type="ORF">S01H1_07167</name>
</gene>
<protein>
    <submittedName>
        <fullName evidence="1">Uncharacterized protein</fullName>
    </submittedName>
</protein>
<comment type="caution">
    <text evidence="1">The sequence shown here is derived from an EMBL/GenBank/DDBJ whole genome shotgun (WGS) entry which is preliminary data.</text>
</comment>
<dbReference type="EMBL" id="BARS01003695">
    <property type="protein sequence ID" value="GAF85370.1"/>
    <property type="molecule type" value="Genomic_DNA"/>
</dbReference>
<organism evidence="1">
    <name type="scientific">marine sediment metagenome</name>
    <dbReference type="NCBI Taxonomy" id="412755"/>
    <lineage>
        <taxon>unclassified sequences</taxon>
        <taxon>metagenomes</taxon>
        <taxon>ecological metagenomes</taxon>
    </lineage>
</organism>